<feature type="region of interest" description="Disordered" evidence="1">
    <location>
        <begin position="123"/>
        <end position="193"/>
    </location>
</feature>
<accession>S8B853</accession>
<dbReference type="EMBL" id="AQGS01001233">
    <property type="protein sequence ID" value="EPS35198.1"/>
    <property type="molecule type" value="Genomic_DNA"/>
</dbReference>
<dbReference type="OMA" id="HLSESTW"/>
<dbReference type="GO" id="GO:0006396">
    <property type="term" value="P:RNA processing"/>
    <property type="evidence" value="ECO:0007669"/>
    <property type="project" value="InterPro"/>
</dbReference>
<evidence type="ECO:0000313" key="3">
    <source>
        <dbReference type="Proteomes" id="UP000015100"/>
    </source>
</evidence>
<dbReference type="InterPro" id="IPR007175">
    <property type="entry name" value="Rpr2/Snm1/Rpp21"/>
</dbReference>
<feature type="compositionally biased region" description="Basic residues" evidence="1">
    <location>
        <begin position="136"/>
        <end position="148"/>
    </location>
</feature>
<organism evidence="2 3">
    <name type="scientific">Dactylellina haptotyla (strain CBS 200.50)</name>
    <name type="common">Nematode-trapping fungus</name>
    <name type="synonym">Monacrosporium haptotylum</name>
    <dbReference type="NCBI Taxonomy" id="1284197"/>
    <lineage>
        <taxon>Eukaryota</taxon>
        <taxon>Fungi</taxon>
        <taxon>Dikarya</taxon>
        <taxon>Ascomycota</taxon>
        <taxon>Pezizomycotina</taxon>
        <taxon>Orbiliomycetes</taxon>
        <taxon>Orbiliales</taxon>
        <taxon>Orbiliaceae</taxon>
        <taxon>Dactylellina</taxon>
    </lineage>
</organism>
<dbReference type="STRING" id="1284197.S8B853"/>
<dbReference type="Pfam" id="PF04032">
    <property type="entry name" value="Rpr2"/>
    <property type="match status" value="1"/>
</dbReference>
<evidence type="ECO:0000256" key="1">
    <source>
        <dbReference type="SAM" id="MobiDB-lite"/>
    </source>
</evidence>
<name>S8B853_DACHA</name>
<gene>
    <name evidence="2" type="ORF">H072_11541</name>
</gene>
<dbReference type="HOGENOM" id="CLU_885595_0_0_1"/>
<dbReference type="OrthoDB" id="438080at2759"/>
<protein>
    <submittedName>
        <fullName evidence="2">Uncharacterized protein</fullName>
    </submittedName>
</protein>
<proteinExistence type="predicted"/>
<feature type="region of interest" description="Disordered" evidence="1">
    <location>
        <begin position="82"/>
        <end position="103"/>
    </location>
</feature>
<dbReference type="Proteomes" id="UP000015100">
    <property type="component" value="Unassembled WGS sequence"/>
</dbReference>
<evidence type="ECO:0000313" key="2">
    <source>
        <dbReference type="EMBL" id="EPS35198.1"/>
    </source>
</evidence>
<reference evidence="2 3" key="1">
    <citation type="journal article" date="2013" name="PLoS Genet.">
        <title>Genomic mechanisms accounting for the adaptation to parasitism in nematode-trapping fungi.</title>
        <authorList>
            <person name="Meerupati T."/>
            <person name="Andersson K.M."/>
            <person name="Friman E."/>
            <person name="Kumar D."/>
            <person name="Tunlid A."/>
            <person name="Ahren D."/>
        </authorList>
    </citation>
    <scope>NUCLEOTIDE SEQUENCE [LARGE SCALE GENOMIC DNA]</scope>
    <source>
        <strain evidence="2 3">CBS 200.50</strain>
    </source>
</reference>
<dbReference type="AlphaFoldDB" id="S8B853"/>
<sequence length="329" mass="35279">MLSATKLNQLKLQHLHNASQSLFPSSPAISAHLSAKMTHLAAVSSTHLSESTWRKSCVCCGYTLVPGWTASVRVRGIGESVGLPGKRMKQSQEGEKKEEEEEGIKTVTRIGVDVSAAAAAVPPSTDVKVQKETLRRIRKRGKRTRGKKQGREKTEVEGEGGSGQLISQASDSRAYGGASIPPDKKRTKTTTAATEKEPRIIYACKICNHKTIHSVPIKPMPTISDKVEEEVAVVSEKTMSAGQQQQQKRQQLVGVSKVTHNPSSAPTAIAAVEHAAAPVVSAGNATSKKRAKSRKNTLSEMLAKEAANRSAANTMSGFGLDLMDFMKTS</sequence>
<reference evidence="3" key="2">
    <citation type="submission" date="2013-04" db="EMBL/GenBank/DDBJ databases">
        <title>Genomic mechanisms accounting for the adaptation to parasitism in nematode-trapping fungi.</title>
        <authorList>
            <person name="Ahren D.G."/>
        </authorList>
    </citation>
    <scope>NUCLEOTIDE SEQUENCE [LARGE SCALE GENOMIC DNA]</scope>
    <source>
        <strain evidence="3">CBS 200.50</strain>
    </source>
</reference>
<comment type="caution">
    <text evidence="2">The sequence shown here is derived from an EMBL/GenBank/DDBJ whole genome shotgun (WGS) entry which is preliminary data.</text>
</comment>
<keyword evidence="3" id="KW-1185">Reference proteome</keyword>